<protein>
    <submittedName>
        <fullName evidence="1">Uncharacterized protein</fullName>
    </submittedName>
</protein>
<comment type="caution">
    <text evidence="1">The sequence shown here is derived from an EMBL/GenBank/DDBJ whole genome shotgun (WGS) entry which is preliminary data.</text>
</comment>
<proteinExistence type="predicted"/>
<keyword evidence="2" id="KW-1185">Reference proteome</keyword>
<dbReference type="AlphaFoldDB" id="A0A108U9N7"/>
<gene>
    <name evidence="1" type="ORF">AZ78_2632</name>
</gene>
<evidence type="ECO:0000313" key="2">
    <source>
        <dbReference type="Proteomes" id="UP000023435"/>
    </source>
</evidence>
<name>A0A108U9N7_9GAMM</name>
<accession>A0A108U9N7</accession>
<reference evidence="1 2" key="1">
    <citation type="journal article" date="2014" name="Genome Announc.">
        <title>Draft Genome Sequence of Lysobacter capsici AZ78, a Bacterium Antagonistic to Plant-Pathogenic Oomycetes.</title>
        <authorList>
            <person name="Puopolo G."/>
            <person name="Sonego P."/>
            <person name="Engelen K."/>
            <person name="Pertot I."/>
        </authorList>
    </citation>
    <scope>NUCLEOTIDE SEQUENCE [LARGE SCALE GENOMIC DNA]</scope>
    <source>
        <strain evidence="1 2">AZ78</strain>
    </source>
</reference>
<dbReference type="Proteomes" id="UP000023435">
    <property type="component" value="Unassembled WGS sequence"/>
</dbReference>
<sequence length="46" mass="5118">MPRVMDSCPTAFIAGLSLPHSSPYQSVFRRDDDFVGGKPAPREPKR</sequence>
<dbReference type="EMBL" id="JAJA02000001">
    <property type="protein sequence ID" value="KWS05081.1"/>
    <property type="molecule type" value="Genomic_DNA"/>
</dbReference>
<evidence type="ECO:0000313" key="1">
    <source>
        <dbReference type="EMBL" id="KWS05081.1"/>
    </source>
</evidence>
<organism evidence="1 2">
    <name type="scientific">Lysobacter capsici AZ78</name>
    <dbReference type="NCBI Taxonomy" id="1444315"/>
    <lineage>
        <taxon>Bacteria</taxon>
        <taxon>Pseudomonadati</taxon>
        <taxon>Pseudomonadota</taxon>
        <taxon>Gammaproteobacteria</taxon>
        <taxon>Lysobacterales</taxon>
        <taxon>Lysobacteraceae</taxon>
        <taxon>Lysobacter</taxon>
    </lineage>
</organism>